<dbReference type="AlphaFoldDB" id="A0A8X8ZB49"/>
<reference evidence="2" key="1">
    <citation type="submission" date="2018-01" db="EMBL/GenBank/DDBJ databases">
        <authorList>
            <person name="Mao J.F."/>
        </authorList>
    </citation>
    <scope>NUCLEOTIDE SEQUENCE</scope>
    <source>
        <strain evidence="2">Huo1</strain>
        <tissue evidence="2">Leaf</tissue>
    </source>
</reference>
<organism evidence="2">
    <name type="scientific">Salvia splendens</name>
    <name type="common">Scarlet sage</name>
    <dbReference type="NCBI Taxonomy" id="180675"/>
    <lineage>
        <taxon>Eukaryota</taxon>
        <taxon>Viridiplantae</taxon>
        <taxon>Streptophyta</taxon>
        <taxon>Embryophyta</taxon>
        <taxon>Tracheophyta</taxon>
        <taxon>Spermatophyta</taxon>
        <taxon>Magnoliopsida</taxon>
        <taxon>eudicotyledons</taxon>
        <taxon>Gunneridae</taxon>
        <taxon>Pentapetalae</taxon>
        <taxon>asterids</taxon>
        <taxon>lamiids</taxon>
        <taxon>Lamiales</taxon>
        <taxon>Lamiaceae</taxon>
        <taxon>Nepetoideae</taxon>
        <taxon>Mentheae</taxon>
        <taxon>Salviinae</taxon>
        <taxon>Salvia</taxon>
        <taxon>Salvia subgen. Calosphace</taxon>
        <taxon>core Calosphace</taxon>
    </lineage>
</organism>
<proteinExistence type="predicted"/>
<keyword evidence="3" id="KW-1185">Reference proteome</keyword>
<comment type="caution">
    <text evidence="2">The sequence shown here is derived from an EMBL/GenBank/DDBJ whole genome shotgun (WGS) entry which is preliminary data.</text>
</comment>
<protein>
    <submittedName>
        <fullName evidence="2">Uncharacterized protein</fullName>
    </submittedName>
</protein>
<feature type="region of interest" description="Disordered" evidence="1">
    <location>
        <begin position="1"/>
        <end position="61"/>
    </location>
</feature>
<reference evidence="2" key="2">
    <citation type="submission" date="2020-08" db="EMBL/GenBank/DDBJ databases">
        <title>Plant Genome Project.</title>
        <authorList>
            <person name="Zhang R.-G."/>
        </authorList>
    </citation>
    <scope>NUCLEOTIDE SEQUENCE</scope>
    <source>
        <strain evidence="2">Huo1</strain>
        <tissue evidence="2">Leaf</tissue>
    </source>
</reference>
<evidence type="ECO:0000313" key="3">
    <source>
        <dbReference type="Proteomes" id="UP000298416"/>
    </source>
</evidence>
<sequence length="95" mass="10115">MAGGRCNLERGGGGGRGGRRHNQNKPNRYRDAPERGSPGPQQVGGAAPPPDQPPPQHRNEGLIRVRGCGLGEFCLSISVQWSARLLISLSYSLGE</sequence>
<feature type="compositionally biased region" description="Pro residues" evidence="1">
    <location>
        <begin position="47"/>
        <end position="56"/>
    </location>
</feature>
<dbReference type="EMBL" id="PNBA02000015">
    <property type="protein sequence ID" value="KAG6398147.1"/>
    <property type="molecule type" value="Genomic_DNA"/>
</dbReference>
<evidence type="ECO:0000256" key="1">
    <source>
        <dbReference type="SAM" id="MobiDB-lite"/>
    </source>
</evidence>
<evidence type="ECO:0000313" key="2">
    <source>
        <dbReference type="EMBL" id="KAG6398147.1"/>
    </source>
</evidence>
<dbReference type="Proteomes" id="UP000298416">
    <property type="component" value="Unassembled WGS sequence"/>
</dbReference>
<name>A0A8X8ZB49_SALSN</name>
<feature type="compositionally biased region" description="Low complexity" evidence="1">
    <location>
        <begin position="36"/>
        <end position="46"/>
    </location>
</feature>
<accession>A0A8X8ZB49</accession>
<gene>
    <name evidence="2" type="ORF">SASPL_139600</name>
</gene>